<protein>
    <submittedName>
        <fullName evidence="2">Uncharacterized protein</fullName>
    </submittedName>
</protein>
<name>A0AAW0E8T8_9AGAR</name>
<feature type="compositionally biased region" description="Low complexity" evidence="1">
    <location>
        <begin position="631"/>
        <end position="645"/>
    </location>
</feature>
<feature type="compositionally biased region" description="Acidic residues" evidence="1">
    <location>
        <begin position="653"/>
        <end position="664"/>
    </location>
</feature>
<evidence type="ECO:0000256" key="1">
    <source>
        <dbReference type="SAM" id="MobiDB-lite"/>
    </source>
</evidence>
<feature type="compositionally biased region" description="Basic and acidic residues" evidence="1">
    <location>
        <begin position="773"/>
        <end position="784"/>
    </location>
</feature>
<feature type="region of interest" description="Disordered" evidence="1">
    <location>
        <begin position="595"/>
        <end position="972"/>
    </location>
</feature>
<feature type="compositionally biased region" description="Polar residues" evidence="1">
    <location>
        <begin position="307"/>
        <end position="318"/>
    </location>
</feature>
<sequence length="1047" mass="113189">MAPTTRSRSKSLSVPPTTPATRCTNLPLAQLPVVAEESSPISKPSPPPLLVEPSPTTLIPDLDPTNSHSDSVNVSPPIQSEPLTCLGAHDTSEPGNQINTSADKNTIVSVATETITDTTPTPPLTTASDIRHETTSDAIELSKSVSIADTTPTSPLTTASDISHAAASDIRHDTTSDSDAIELSKSVSIADTTTASDISHAAASDIRHETTSDSDAIELSKSVSDTAVLDEEPDGQLPTETPALVDDSSFPCTPPFTDYFQFDWGADENNTGSVEHLPDWTSENVTPSATTYSQSPPTEQAHLPCDTANSPSATQNPVFENPEITPGASDIPESASDIPASDQNTEEVMNPFTSPEAKKRAEFEANSQDFVRVIKQFEQLGCLSTWNSDAQKAEPYYLPAELVGNRVSSIPDCRLQPYCIEHKCQAKCRCGRAVKICAPPKLNLDNPDNPRVYVMVCDAPPGFPKCGMHYHLTRFREQHTTDPIYTLRNPLNVEYPVADNQLIPDDEGVALGFDMTRPNMKPCATSTSPRRHSSSSTPQITPRKSASASGTSKMTAKTPSPRNSGPTAVPKELLNPTYSPDAFIPMDNNTLFTPTPSRAVKKVSPMTSVTQKSSNLATPTPPRNVLKGQGSVSRPSSLSQPTSSKSIKRPIDEIDITDSDSDSDEPARTQPRKKARKIVTSDEEYTPPPPEPTQPRQKTRQVTAVTESDEEDTVSPPVRKKARRVVNSKQPAPKRSKDKAASRASDIKPFPTLPPLNSSPLPPPSQVMQAYAKKIDNVVIKQEKTTQNSERPASPDSSAISISSDSEPEGKQLSARSRVPFGRTPSTAFDLTGDEPSSSKPKPRPVIKRPKVEKPVIMVRDTQSTTNKGKGKAEAPSKGKGKAEAPSKGKGKAEAPSRPSQPTFKPVPPGIFLDASKAVAQKLANRSAHSDQRASGSSSALAGPKRQVKYVETEPKKPKRVPNSDDDEPFPRGARFKFMAPNGYEKPISEDVVHQEFEEAVKDIRPAAYRFGITLEEMEAFLANFQQCDRCEMVYFMAGGIIHYCDE</sequence>
<feature type="region of interest" description="Disordered" evidence="1">
    <location>
        <begin position="282"/>
        <end position="348"/>
    </location>
</feature>
<feature type="compositionally biased region" description="Polar residues" evidence="1">
    <location>
        <begin position="605"/>
        <end position="618"/>
    </location>
</feature>
<accession>A0AAW0E8T8</accession>
<feature type="compositionally biased region" description="Polar residues" evidence="1">
    <location>
        <begin position="64"/>
        <end position="82"/>
    </location>
</feature>
<feature type="compositionally biased region" description="Basic residues" evidence="1">
    <location>
        <begin position="841"/>
        <end position="851"/>
    </location>
</feature>
<gene>
    <name evidence="2" type="ORF">VNI00_001019</name>
</gene>
<feature type="compositionally biased region" description="Polar residues" evidence="1">
    <location>
        <begin position="93"/>
        <end position="105"/>
    </location>
</feature>
<reference evidence="2 3" key="1">
    <citation type="submission" date="2024-01" db="EMBL/GenBank/DDBJ databases">
        <title>A draft genome for a cacao thread blight-causing isolate of Paramarasmius palmivorus.</title>
        <authorList>
            <person name="Baruah I.K."/>
            <person name="Bukari Y."/>
            <person name="Amoako-Attah I."/>
            <person name="Meinhardt L.W."/>
            <person name="Bailey B.A."/>
            <person name="Cohen S.P."/>
        </authorList>
    </citation>
    <scope>NUCLEOTIDE SEQUENCE [LARGE SCALE GENOMIC DNA]</scope>
    <source>
        <strain evidence="2 3">GH-12</strain>
    </source>
</reference>
<comment type="caution">
    <text evidence="2">The sequence shown here is derived from an EMBL/GenBank/DDBJ whole genome shotgun (WGS) entry which is preliminary data.</text>
</comment>
<dbReference type="AlphaFoldDB" id="A0AAW0E8T8"/>
<feature type="region of interest" description="Disordered" evidence="1">
    <location>
        <begin position="513"/>
        <end position="582"/>
    </location>
</feature>
<feature type="compositionally biased region" description="Basic and acidic residues" evidence="1">
    <location>
        <begin position="871"/>
        <end position="895"/>
    </location>
</feature>
<feature type="compositionally biased region" description="Low complexity" evidence="1">
    <location>
        <begin position="792"/>
        <end position="805"/>
    </location>
</feature>
<feature type="region of interest" description="Disordered" evidence="1">
    <location>
        <begin position="225"/>
        <end position="250"/>
    </location>
</feature>
<organism evidence="2 3">
    <name type="scientific">Paramarasmius palmivorus</name>
    <dbReference type="NCBI Taxonomy" id="297713"/>
    <lineage>
        <taxon>Eukaryota</taxon>
        <taxon>Fungi</taxon>
        <taxon>Dikarya</taxon>
        <taxon>Basidiomycota</taxon>
        <taxon>Agaricomycotina</taxon>
        <taxon>Agaricomycetes</taxon>
        <taxon>Agaricomycetidae</taxon>
        <taxon>Agaricales</taxon>
        <taxon>Marasmiineae</taxon>
        <taxon>Marasmiaceae</taxon>
        <taxon>Paramarasmius</taxon>
    </lineage>
</organism>
<feature type="compositionally biased region" description="Basic residues" evidence="1">
    <location>
        <begin position="718"/>
        <end position="737"/>
    </location>
</feature>
<feature type="region of interest" description="Disordered" evidence="1">
    <location>
        <begin position="1"/>
        <end position="105"/>
    </location>
</feature>
<dbReference type="EMBL" id="JAYKXP010000003">
    <property type="protein sequence ID" value="KAK7060254.1"/>
    <property type="molecule type" value="Genomic_DNA"/>
</dbReference>
<evidence type="ECO:0000313" key="3">
    <source>
        <dbReference type="Proteomes" id="UP001383192"/>
    </source>
</evidence>
<evidence type="ECO:0000313" key="2">
    <source>
        <dbReference type="EMBL" id="KAK7060254.1"/>
    </source>
</evidence>
<feature type="compositionally biased region" description="Polar residues" evidence="1">
    <location>
        <begin position="539"/>
        <end position="566"/>
    </location>
</feature>
<feature type="compositionally biased region" description="Polar residues" evidence="1">
    <location>
        <begin position="282"/>
        <end position="298"/>
    </location>
</feature>
<dbReference type="Proteomes" id="UP001383192">
    <property type="component" value="Unassembled WGS sequence"/>
</dbReference>
<feature type="compositionally biased region" description="Polar residues" evidence="1">
    <location>
        <begin position="1"/>
        <end position="24"/>
    </location>
</feature>
<proteinExistence type="predicted"/>
<keyword evidence="3" id="KW-1185">Reference proteome</keyword>